<dbReference type="InterPro" id="IPR024135">
    <property type="entry name" value="LAMTOR5"/>
</dbReference>
<comment type="caution">
    <text evidence="7">The sequence shown here is derived from an EMBL/GenBank/DDBJ whole genome shotgun (WGS) entry which is preliminary data.</text>
</comment>
<comment type="subcellular location">
    <subcellularLocation>
        <location evidence="2">Cytoplasm</location>
    </subcellularLocation>
    <subcellularLocation>
        <location evidence="1">Lysosome</location>
    </subcellularLocation>
</comment>
<evidence type="ECO:0000256" key="2">
    <source>
        <dbReference type="ARBA" id="ARBA00004496"/>
    </source>
</evidence>
<dbReference type="PANTHER" id="PTHR13342">
    <property type="entry name" value="RAGULATOR COMPLEX PROTEIN LAMTOR5"/>
    <property type="match status" value="1"/>
</dbReference>
<dbReference type="Pfam" id="PF16672">
    <property type="entry name" value="LAMTOR5"/>
    <property type="match status" value="1"/>
</dbReference>
<evidence type="ECO:0000256" key="3">
    <source>
        <dbReference type="ARBA" id="ARBA00007795"/>
    </source>
</evidence>
<dbReference type="EMBL" id="JANBOJ010000415">
    <property type="protein sequence ID" value="KAJ1719370.1"/>
    <property type="molecule type" value="Genomic_DNA"/>
</dbReference>
<proteinExistence type="inferred from homology"/>
<evidence type="ECO:0000256" key="1">
    <source>
        <dbReference type="ARBA" id="ARBA00004371"/>
    </source>
</evidence>
<dbReference type="SUPFAM" id="SSF103196">
    <property type="entry name" value="Roadblock/LC7 domain"/>
    <property type="match status" value="1"/>
</dbReference>
<evidence type="ECO:0000256" key="6">
    <source>
        <dbReference type="ARBA" id="ARBA00032692"/>
    </source>
</evidence>
<evidence type="ECO:0000313" key="7">
    <source>
        <dbReference type="EMBL" id="KAJ1719370.1"/>
    </source>
</evidence>
<organism evidence="7 8">
    <name type="scientific">Coemansia erecta</name>
    <dbReference type="NCBI Taxonomy" id="147472"/>
    <lineage>
        <taxon>Eukaryota</taxon>
        <taxon>Fungi</taxon>
        <taxon>Fungi incertae sedis</taxon>
        <taxon>Zoopagomycota</taxon>
        <taxon>Kickxellomycotina</taxon>
        <taxon>Kickxellomycetes</taxon>
        <taxon>Kickxellales</taxon>
        <taxon>Kickxellaceae</taxon>
        <taxon>Coemansia</taxon>
    </lineage>
</organism>
<dbReference type="GO" id="GO:0005085">
    <property type="term" value="F:guanyl-nucleotide exchange factor activity"/>
    <property type="evidence" value="ECO:0007669"/>
    <property type="project" value="TreeGrafter"/>
</dbReference>
<evidence type="ECO:0000313" key="8">
    <source>
        <dbReference type="Proteomes" id="UP001149813"/>
    </source>
</evidence>
<dbReference type="Proteomes" id="UP001149813">
    <property type="component" value="Unassembled WGS sequence"/>
</dbReference>
<keyword evidence="4" id="KW-0963">Cytoplasm</keyword>
<reference evidence="7" key="1">
    <citation type="submission" date="2022-07" db="EMBL/GenBank/DDBJ databases">
        <title>Phylogenomic reconstructions and comparative analyses of Kickxellomycotina fungi.</title>
        <authorList>
            <person name="Reynolds N.K."/>
            <person name="Stajich J.E."/>
            <person name="Barry K."/>
            <person name="Grigoriev I.V."/>
            <person name="Crous P."/>
            <person name="Smith M.E."/>
        </authorList>
    </citation>
    <scope>NUCLEOTIDE SEQUENCE</scope>
    <source>
        <strain evidence="7">NBRC 32514</strain>
    </source>
</reference>
<accession>A0A9W7XWK5</accession>
<keyword evidence="5" id="KW-0458">Lysosome</keyword>
<evidence type="ECO:0000256" key="4">
    <source>
        <dbReference type="ARBA" id="ARBA00022490"/>
    </source>
</evidence>
<dbReference type="GO" id="GO:1904263">
    <property type="term" value="P:positive regulation of TORC1 signaling"/>
    <property type="evidence" value="ECO:0007669"/>
    <property type="project" value="TreeGrafter"/>
</dbReference>
<dbReference type="Gene3D" id="3.30.450.30">
    <property type="entry name" value="Dynein light chain 2a, cytoplasmic"/>
    <property type="match status" value="1"/>
</dbReference>
<dbReference type="OrthoDB" id="76862at2759"/>
<name>A0A9W7XWK5_9FUNG</name>
<dbReference type="AlphaFoldDB" id="A0A9W7XWK5"/>
<dbReference type="GO" id="GO:0071986">
    <property type="term" value="C:Ragulator complex"/>
    <property type="evidence" value="ECO:0007669"/>
    <property type="project" value="InterPro"/>
</dbReference>
<dbReference type="GO" id="GO:0043066">
    <property type="term" value="P:negative regulation of apoptotic process"/>
    <property type="evidence" value="ECO:0007669"/>
    <property type="project" value="InterPro"/>
</dbReference>
<evidence type="ECO:0000256" key="5">
    <source>
        <dbReference type="ARBA" id="ARBA00023228"/>
    </source>
</evidence>
<protein>
    <recommendedName>
        <fullName evidence="6">Late endosomal/lysosomal adaptor and MAPK and MTOR activator 5</fullName>
    </recommendedName>
</protein>
<comment type="similarity">
    <text evidence="3">Belongs to the LAMTOR5 family.</text>
</comment>
<keyword evidence="8" id="KW-1185">Reference proteome</keyword>
<sequence>MEVEIDAIVNSVFEKDPQVSSVLVVDDSGLCLAKQGSISEEAAGLVASIAARSEAVIAPSLQATSPKSTIVQIEAESMTILVRRTANVVVGIFKNKTQ</sequence>
<gene>
    <name evidence="7" type="ORF">LPJ53_005858</name>
</gene>
<dbReference type="PANTHER" id="PTHR13342:SF2">
    <property type="entry name" value="RAGULATOR COMPLEX PROTEIN LAMTOR5"/>
    <property type="match status" value="1"/>
</dbReference>
<dbReference type="GO" id="GO:0071230">
    <property type="term" value="P:cellular response to amino acid stimulus"/>
    <property type="evidence" value="ECO:0007669"/>
    <property type="project" value="TreeGrafter"/>
</dbReference>